<dbReference type="Gene3D" id="3.30.200.20">
    <property type="entry name" value="Phosphorylase Kinase, domain 1"/>
    <property type="match status" value="1"/>
</dbReference>
<keyword evidence="7" id="KW-0418">Kinase</keyword>
<evidence type="ECO:0000256" key="1">
    <source>
        <dbReference type="ARBA" id="ARBA00004167"/>
    </source>
</evidence>
<dbReference type="AlphaFoldDB" id="A0AAV1RLX8"/>
<name>A0AAV1RLX8_9ROSI</name>
<dbReference type="EMBL" id="CAWUPB010001108">
    <property type="protein sequence ID" value="CAK7337694.1"/>
    <property type="molecule type" value="Genomic_DNA"/>
</dbReference>
<keyword evidence="16" id="KW-1185">Reference proteome</keyword>
<dbReference type="Proteomes" id="UP001314170">
    <property type="component" value="Unassembled WGS sequence"/>
</dbReference>
<dbReference type="PANTHER" id="PTHR47984">
    <property type="entry name" value="OS01G0323000 PROTEIN"/>
    <property type="match status" value="1"/>
</dbReference>
<dbReference type="GO" id="GO:0005524">
    <property type="term" value="F:ATP binding"/>
    <property type="evidence" value="ECO:0007669"/>
    <property type="project" value="UniProtKB-UniRule"/>
</dbReference>
<evidence type="ECO:0000313" key="15">
    <source>
        <dbReference type="EMBL" id="CAK7337694.1"/>
    </source>
</evidence>
<keyword evidence="4" id="KW-0808">Transferase</keyword>
<feature type="binding site" evidence="13">
    <location>
        <position position="201"/>
    </location>
    <ligand>
        <name>ATP</name>
        <dbReference type="ChEBI" id="CHEBI:30616"/>
    </ligand>
</feature>
<evidence type="ECO:0000256" key="12">
    <source>
        <dbReference type="ARBA" id="ARBA00048679"/>
    </source>
</evidence>
<accession>A0AAV1RLX8</accession>
<evidence type="ECO:0000256" key="11">
    <source>
        <dbReference type="ARBA" id="ARBA00047899"/>
    </source>
</evidence>
<evidence type="ECO:0000256" key="3">
    <source>
        <dbReference type="ARBA" id="ARBA00022553"/>
    </source>
</evidence>
<comment type="caution">
    <text evidence="15">The sequence shown here is derived from an EMBL/GenBank/DDBJ whole genome shotgun (WGS) entry which is preliminary data.</text>
</comment>
<sequence>MTDKLSQPTSVFGLRLWVVLGVCVGTTIVLLLFFTTLWLASKKSKKSIGNKPKIQIVSKEIQEIRFDQPIKPNWAQIQIHKFQDQEMITRKEREDFLMLMPPEEESPMRYHGIQVDIGKGHFISYPGSSGEAQRGGGSGGGDQAAAMMVPDVSHLGWGHWYTLRELEVATNCFAPENVIGEGGYGIVYHGVLEDDSDFAVKNLLNNR</sequence>
<evidence type="ECO:0000256" key="9">
    <source>
        <dbReference type="ARBA" id="ARBA00022989"/>
    </source>
</evidence>
<dbReference type="InterPro" id="IPR052232">
    <property type="entry name" value="RLK_Ser/Thr-Kinase"/>
</dbReference>
<organism evidence="15 16">
    <name type="scientific">Dovyalis caffra</name>
    <dbReference type="NCBI Taxonomy" id="77055"/>
    <lineage>
        <taxon>Eukaryota</taxon>
        <taxon>Viridiplantae</taxon>
        <taxon>Streptophyta</taxon>
        <taxon>Embryophyta</taxon>
        <taxon>Tracheophyta</taxon>
        <taxon>Spermatophyta</taxon>
        <taxon>Magnoliopsida</taxon>
        <taxon>eudicotyledons</taxon>
        <taxon>Gunneridae</taxon>
        <taxon>Pentapetalae</taxon>
        <taxon>rosids</taxon>
        <taxon>fabids</taxon>
        <taxon>Malpighiales</taxon>
        <taxon>Salicaceae</taxon>
        <taxon>Flacourtieae</taxon>
        <taxon>Dovyalis</taxon>
    </lineage>
</organism>
<dbReference type="EC" id="2.7.11.1" evidence="2"/>
<proteinExistence type="predicted"/>
<keyword evidence="9 14" id="KW-1133">Transmembrane helix</keyword>
<dbReference type="SUPFAM" id="SSF56112">
    <property type="entry name" value="Protein kinase-like (PK-like)"/>
    <property type="match status" value="1"/>
</dbReference>
<protein>
    <recommendedName>
        <fullName evidence="2">non-specific serine/threonine protein kinase</fullName>
        <ecNumber evidence="2">2.7.11.1</ecNumber>
    </recommendedName>
</protein>
<evidence type="ECO:0000256" key="13">
    <source>
        <dbReference type="PROSITE-ProRule" id="PRU10141"/>
    </source>
</evidence>
<evidence type="ECO:0000256" key="6">
    <source>
        <dbReference type="ARBA" id="ARBA00022741"/>
    </source>
</evidence>
<dbReference type="InterPro" id="IPR017441">
    <property type="entry name" value="Protein_kinase_ATP_BS"/>
</dbReference>
<evidence type="ECO:0000256" key="10">
    <source>
        <dbReference type="ARBA" id="ARBA00023136"/>
    </source>
</evidence>
<dbReference type="GO" id="GO:0004674">
    <property type="term" value="F:protein serine/threonine kinase activity"/>
    <property type="evidence" value="ECO:0007669"/>
    <property type="project" value="UniProtKB-EC"/>
</dbReference>
<evidence type="ECO:0000256" key="8">
    <source>
        <dbReference type="ARBA" id="ARBA00022840"/>
    </source>
</evidence>
<dbReference type="PROSITE" id="PS00107">
    <property type="entry name" value="PROTEIN_KINASE_ATP"/>
    <property type="match status" value="1"/>
</dbReference>
<keyword evidence="3" id="KW-0597">Phosphoprotein</keyword>
<evidence type="ECO:0000256" key="2">
    <source>
        <dbReference type="ARBA" id="ARBA00012513"/>
    </source>
</evidence>
<keyword evidence="5 14" id="KW-0812">Transmembrane</keyword>
<evidence type="ECO:0000256" key="4">
    <source>
        <dbReference type="ARBA" id="ARBA00022679"/>
    </source>
</evidence>
<keyword evidence="10 14" id="KW-0472">Membrane</keyword>
<comment type="catalytic activity">
    <reaction evidence="12">
        <text>L-seryl-[protein] + ATP = O-phospho-L-seryl-[protein] + ADP + H(+)</text>
        <dbReference type="Rhea" id="RHEA:17989"/>
        <dbReference type="Rhea" id="RHEA-COMP:9863"/>
        <dbReference type="Rhea" id="RHEA-COMP:11604"/>
        <dbReference type="ChEBI" id="CHEBI:15378"/>
        <dbReference type="ChEBI" id="CHEBI:29999"/>
        <dbReference type="ChEBI" id="CHEBI:30616"/>
        <dbReference type="ChEBI" id="CHEBI:83421"/>
        <dbReference type="ChEBI" id="CHEBI:456216"/>
        <dbReference type="EC" id="2.7.11.1"/>
    </reaction>
</comment>
<reference evidence="15 16" key="1">
    <citation type="submission" date="2024-01" db="EMBL/GenBank/DDBJ databases">
        <authorList>
            <person name="Waweru B."/>
        </authorList>
    </citation>
    <scope>NUCLEOTIDE SEQUENCE [LARGE SCALE GENOMIC DNA]</scope>
</reference>
<keyword evidence="6 13" id="KW-0547">Nucleotide-binding</keyword>
<feature type="transmembrane region" description="Helical" evidence="14">
    <location>
        <begin position="16"/>
        <end position="40"/>
    </location>
</feature>
<comment type="catalytic activity">
    <reaction evidence="11">
        <text>L-threonyl-[protein] + ATP = O-phospho-L-threonyl-[protein] + ADP + H(+)</text>
        <dbReference type="Rhea" id="RHEA:46608"/>
        <dbReference type="Rhea" id="RHEA-COMP:11060"/>
        <dbReference type="Rhea" id="RHEA-COMP:11605"/>
        <dbReference type="ChEBI" id="CHEBI:15378"/>
        <dbReference type="ChEBI" id="CHEBI:30013"/>
        <dbReference type="ChEBI" id="CHEBI:30616"/>
        <dbReference type="ChEBI" id="CHEBI:61977"/>
        <dbReference type="ChEBI" id="CHEBI:456216"/>
        <dbReference type="EC" id="2.7.11.1"/>
    </reaction>
</comment>
<evidence type="ECO:0000313" key="16">
    <source>
        <dbReference type="Proteomes" id="UP001314170"/>
    </source>
</evidence>
<gene>
    <name evidence="15" type="ORF">DCAF_LOCUS12732</name>
</gene>
<comment type="subcellular location">
    <subcellularLocation>
        <location evidence="1">Membrane</location>
        <topology evidence="1">Single-pass membrane protein</topology>
    </subcellularLocation>
</comment>
<dbReference type="GO" id="GO:0016020">
    <property type="term" value="C:membrane"/>
    <property type="evidence" value="ECO:0007669"/>
    <property type="project" value="UniProtKB-SubCell"/>
</dbReference>
<evidence type="ECO:0000256" key="7">
    <source>
        <dbReference type="ARBA" id="ARBA00022777"/>
    </source>
</evidence>
<dbReference type="PANTHER" id="PTHR47984:SF30">
    <property type="entry name" value="PROTEIN KINASE DOMAIN-CONTAINING PROTEIN"/>
    <property type="match status" value="1"/>
</dbReference>
<evidence type="ECO:0000256" key="5">
    <source>
        <dbReference type="ARBA" id="ARBA00022692"/>
    </source>
</evidence>
<keyword evidence="8 13" id="KW-0067">ATP-binding</keyword>
<dbReference type="InterPro" id="IPR011009">
    <property type="entry name" value="Kinase-like_dom_sf"/>
</dbReference>
<evidence type="ECO:0000256" key="14">
    <source>
        <dbReference type="SAM" id="Phobius"/>
    </source>
</evidence>